<keyword evidence="3" id="KW-1185">Reference proteome</keyword>
<feature type="compositionally biased region" description="Basic and acidic residues" evidence="1">
    <location>
        <begin position="69"/>
        <end position="82"/>
    </location>
</feature>
<accession>A0A8K1FK41</accession>
<dbReference type="OrthoDB" id="99548at2759"/>
<dbReference type="AlphaFoldDB" id="A0A8K1FK41"/>
<sequence>MHLQCALRVRGCPHDDQPTFSNEYKRSNRTRMSKILRCFPHCCPNHRARSYCGTALHLDVTLHLQASTESRETQDAEERKESDEEELPVWQLDLSAFAAPSDVLTELVVYGRFELHDPDEPLKSELALGQHVSATRIQQNQDPDVIWVSGAKVLNADESEASSCSQLFVLNEGDGESYHWEYDWKSGTSQRKRACQHQFRAYVFLPDSTDATSWQVVGMAASTPFTLSSYRKQDDEEEEGESAPAPTRVAAPEPSPPLPGLSVSEEVLLAHQHRPTANTTTKLAILLNFLSVIDIQWIPQDMLSSRILSILRGHSSRQVYAPSERTVLHFADHCLPLLTTALLAASPRRRVPVEATAWYRKWQNVLQLSLDLLCQLLLAAPRARLLAHFRPARVETPQDLIAAFIEWIAIVGKEVEVTVHHLSEGVTLDLLVDEIVSCMYDEDPEFDWIPKATRDSTRLLLRNTNLLGLGAFREQLRLSHAATVTPLNSPVHSGIGRMYHGAWSCVSVNEVAPGNTNPGHYGGTGFSALSSILLLSAIQTVEICMDTSDGRAYLVSTRSALSFMPETWGQYQLDGQFHSTSMFPIGITPALWLRMGEGACVGDYRGVLRHQDDGSVAMDLDLFAYARSGPSYWTQLTLVPVILDPNNDRTRQLHAHVRLYRGHLTSNERVPHMEQLVAMSPEERCECVMFSDVVVTVSVVYELSL</sequence>
<comment type="caution">
    <text evidence="2">The sequence shown here is derived from an EMBL/GenBank/DDBJ whole genome shotgun (WGS) entry which is preliminary data.</text>
</comment>
<evidence type="ECO:0000256" key="1">
    <source>
        <dbReference type="SAM" id="MobiDB-lite"/>
    </source>
</evidence>
<feature type="region of interest" description="Disordered" evidence="1">
    <location>
        <begin position="67"/>
        <end position="86"/>
    </location>
</feature>
<dbReference type="Proteomes" id="UP000794436">
    <property type="component" value="Unassembled WGS sequence"/>
</dbReference>
<organism evidence="2 3">
    <name type="scientific">Pythium oligandrum</name>
    <name type="common">Mycoparasitic fungus</name>
    <dbReference type="NCBI Taxonomy" id="41045"/>
    <lineage>
        <taxon>Eukaryota</taxon>
        <taxon>Sar</taxon>
        <taxon>Stramenopiles</taxon>
        <taxon>Oomycota</taxon>
        <taxon>Peronosporomycetes</taxon>
        <taxon>Pythiales</taxon>
        <taxon>Pythiaceae</taxon>
        <taxon>Pythium</taxon>
    </lineage>
</organism>
<protein>
    <submittedName>
        <fullName evidence="2">Uncharacterized protein</fullName>
    </submittedName>
</protein>
<evidence type="ECO:0000313" key="2">
    <source>
        <dbReference type="EMBL" id="TMW65626.1"/>
    </source>
</evidence>
<reference evidence="2" key="1">
    <citation type="submission" date="2019-03" db="EMBL/GenBank/DDBJ databases">
        <title>Long read genome sequence of the mycoparasitic Pythium oligandrum ATCC 38472 isolated from sugarbeet rhizosphere.</title>
        <authorList>
            <person name="Gaulin E."/>
        </authorList>
    </citation>
    <scope>NUCLEOTIDE SEQUENCE</scope>
    <source>
        <strain evidence="2">ATCC 38472_TT</strain>
    </source>
</reference>
<name>A0A8K1FK41_PYTOL</name>
<dbReference type="EMBL" id="SPLM01000037">
    <property type="protein sequence ID" value="TMW65626.1"/>
    <property type="molecule type" value="Genomic_DNA"/>
</dbReference>
<gene>
    <name evidence="2" type="ORF">Poli38472_008268</name>
</gene>
<evidence type="ECO:0000313" key="3">
    <source>
        <dbReference type="Proteomes" id="UP000794436"/>
    </source>
</evidence>
<proteinExistence type="predicted"/>
<feature type="region of interest" description="Disordered" evidence="1">
    <location>
        <begin position="230"/>
        <end position="257"/>
    </location>
</feature>